<dbReference type="PANTHER" id="PTHR30093">
    <property type="entry name" value="GENERAL SECRETION PATHWAY PROTEIN G"/>
    <property type="match status" value="1"/>
</dbReference>
<comment type="similarity">
    <text evidence="1 3">Belongs to the N-Me-Phe pilin family.</text>
</comment>
<feature type="transmembrane region" description="Helical" evidence="4">
    <location>
        <begin position="7"/>
        <end position="31"/>
    </location>
</feature>
<dbReference type="GO" id="GO:0043107">
    <property type="term" value="P:type IV pilus-dependent motility"/>
    <property type="evidence" value="ECO:0007669"/>
    <property type="project" value="TreeGrafter"/>
</dbReference>
<dbReference type="Gene3D" id="3.30.700.10">
    <property type="entry name" value="Glycoprotein, Type 4 Pilin"/>
    <property type="match status" value="1"/>
</dbReference>
<dbReference type="InterPro" id="IPR012902">
    <property type="entry name" value="N_methyl_site"/>
</dbReference>
<dbReference type="PANTHER" id="PTHR30093:SF34">
    <property type="entry name" value="PREPILIN PEPTIDASE-DEPENDENT PROTEIN D"/>
    <property type="match status" value="1"/>
</dbReference>
<gene>
    <name evidence="5" type="ORF">CLV83_0133</name>
</gene>
<dbReference type="GO" id="GO:0007155">
    <property type="term" value="P:cell adhesion"/>
    <property type="evidence" value="ECO:0007669"/>
    <property type="project" value="InterPro"/>
</dbReference>
<keyword evidence="2" id="KW-0488">Methylation</keyword>
<accession>A0A4R1H8L2</accession>
<keyword evidence="4" id="KW-0472">Membrane</keyword>
<evidence type="ECO:0000256" key="3">
    <source>
        <dbReference type="RuleBase" id="RU000389"/>
    </source>
</evidence>
<dbReference type="Proteomes" id="UP000294546">
    <property type="component" value="Unassembled WGS sequence"/>
</dbReference>
<evidence type="ECO:0000256" key="2">
    <source>
        <dbReference type="ARBA" id="ARBA00022481"/>
    </source>
</evidence>
<evidence type="ECO:0000313" key="6">
    <source>
        <dbReference type="Proteomes" id="UP000294546"/>
    </source>
</evidence>
<dbReference type="AlphaFoldDB" id="A0A4R1H8L2"/>
<keyword evidence="3" id="KW-0281">Fimbrium</keyword>
<protein>
    <submittedName>
        <fullName evidence="5">Type IV pilus assembly protein PilA</fullName>
    </submittedName>
</protein>
<sequence>MMKKQQGFTLIELMIVVAIIGILAAIALPAYQTYVNKAKFSEVVSATQGVKASVEVCGQTKGDMQECDSSDNSVAQAIAGATGGTYVDSSSAGMSVTANSATTISIQAKAVGSSTSPVEGLEGETYQLDGTLTNGQVTWDVSSSASSCLTVGYCDD</sequence>
<organism evidence="5 6">
    <name type="scientific">Marinobacterium mangrovicola</name>
    <dbReference type="NCBI Taxonomy" id="1476959"/>
    <lineage>
        <taxon>Bacteria</taxon>
        <taxon>Pseudomonadati</taxon>
        <taxon>Pseudomonadota</taxon>
        <taxon>Gammaproteobacteria</taxon>
        <taxon>Oceanospirillales</taxon>
        <taxon>Oceanospirillaceae</taxon>
        <taxon>Marinobacterium</taxon>
    </lineage>
</organism>
<dbReference type="Pfam" id="PF00114">
    <property type="entry name" value="Pilin"/>
    <property type="match status" value="1"/>
</dbReference>
<evidence type="ECO:0000256" key="4">
    <source>
        <dbReference type="SAM" id="Phobius"/>
    </source>
</evidence>
<keyword evidence="4" id="KW-1133">Transmembrane helix</keyword>
<dbReference type="InterPro" id="IPR045584">
    <property type="entry name" value="Pilin-like"/>
</dbReference>
<comment type="caution">
    <text evidence="5">The sequence shown here is derived from an EMBL/GenBank/DDBJ whole genome shotgun (WGS) entry which is preliminary data.</text>
</comment>
<proteinExistence type="inferred from homology"/>
<dbReference type="NCBIfam" id="TIGR02532">
    <property type="entry name" value="IV_pilin_GFxxxE"/>
    <property type="match status" value="1"/>
</dbReference>
<evidence type="ECO:0000256" key="1">
    <source>
        <dbReference type="ARBA" id="ARBA00005233"/>
    </source>
</evidence>
<reference evidence="5 6" key="1">
    <citation type="submission" date="2019-03" db="EMBL/GenBank/DDBJ databases">
        <title>Genomic Encyclopedia of Archaeal and Bacterial Type Strains, Phase II (KMG-II): from individual species to whole genera.</title>
        <authorList>
            <person name="Goeker M."/>
        </authorList>
    </citation>
    <scope>NUCLEOTIDE SEQUENCE [LARGE SCALE GENOMIC DNA]</scope>
    <source>
        <strain evidence="5 6">DSM 27697</strain>
    </source>
</reference>
<evidence type="ECO:0000313" key="5">
    <source>
        <dbReference type="EMBL" id="TCK16425.1"/>
    </source>
</evidence>
<dbReference type="OrthoDB" id="5918848at2"/>
<dbReference type="GO" id="GO:0044096">
    <property type="term" value="C:type IV pilus"/>
    <property type="evidence" value="ECO:0007669"/>
    <property type="project" value="TreeGrafter"/>
</dbReference>
<dbReference type="Pfam" id="PF07963">
    <property type="entry name" value="N_methyl"/>
    <property type="match status" value="1"/>
</dbReference>
<dbReference type="EMBL" id="SMFU01000002">
    <property type="protein sequence ID" value="TCK16425.1"/>
    <property type="molecule type" value="Genomic_DNA"/>
</dbReference>
<keyword evidence="4" id="KW-0812">Transmembrane</keyword>
<dbReference type="InterPro" id="IPR001082">
    <property type="entry name" value="Pilin"/>
</dbReference>
<name>A0A4R1H8L2_9GAMM</name>
<dbReference type="SUPFAM" id="SSF54523">
    <property type="entry name" value="Pili subunits"/>
    <property type="match status" value="1"/>
</dbReference>
<keyword evidence="6" id="KW-1185">Reference proteome</keyword>
<dbReference type="PROSITE" id="PS00409">
    <property type="entry name" value="PROKAR_NTER_METHYL"/>
    <property type="match status" value="1"/>
</dbReference>